<comment type="caution">
    <text evidence="6">The sequence shown here is derived from an EMBL/GenBank/DDBJ whole genome shotgun (WGS) entry which is preliminary data.</text>
</comment>
<dbReference type="InterPro" id="IPR029016">
    <property type="entry name" value="GAF-like_dom_sf"/>
</dbReference>
<accession>A0A7I9ZP75</accession>
<dbReference type="InterPro" id="IPR011006">
    <property type="entry name" value="CheY-like_superfamily"/>
</dbReference>
<evidence type="ECO:0000259" key="5">
    <source>
        <dbReference type="PROSITE" id="PS50921"/>
    </source>
</evidence>
<organism evidence="6 7">
    <name type="scientific">Mycolicibacterium hippocampi</name>
    <dbReference type="NCBI Taxonomy" id="659824"/>
    <lineage>
        <taxon>Bacteria</taxon>
        <taxon>Bacillati</taxon>
        <taxon>Actinomycetota</taxon>
        <taxon>Actinomycetes</taxon>
        <taxon>Mycobacteriales</taxon>
        <taxon>Mycobacteriaceae</taxon>
        <taxon>Mycolicibacterium</taxon>
    </lineage>
</organism>
<dbReference type="GO" id="GO:0016301">
    <property type="term" value="F:kinase activity"/>
    <property type="evidence" value="ECO:0007669"/>
    <property type="project" value="UniProtKB-KW"/>
</dbReference>
<feature type="domain" description="ANTAR" evidence="5">
    <location>
        <begin position="175"/>
        <end position="236"/>
    </location>
</feature>
<dbReference type="InterPro" id="IPR036388">
    <property type="entry name" value="WH-like_DNA-bd_sf"/>
</dbReference>
<dbReference type="InterPro" id="IPR005561">
    <property type="entry name" value="ANTAR"/>
</dbReference>
<dbReference type="Pfam" id="PF13185">
    <property type="entry name" value="GAF_2"/>
    <property type="match status" value="1"/>
</dbReference>
<keyword evidence="7" id="KW-1185">Reference proteome</keyword>
<evidence type="ECO:0000313" key="6">
    <source>
        <dbReference type="EMBL" id="GFH02860.1"/>
    </source>
</evidence>
<dbReference type="Pfam" id="PF03861">
    <property type="entry name" value="ANTAR"/>
    <property type="match status" value="1"/>
</dbReference>
<sequence length="240" mass="26625">MQFAAEGEVVFMSEVEHNEIVAQLAALVGEQQRSESPMASGLEELVAKAASHVPGTQFVGMTVASRTQGISTAAATHPYAKTLDEIQQRHQEGPCLSAAWEHHTVRIDDLKTEQRWPLYCIDALAETPVRSVLAFEVFVNDDILAALNFYSEHPRAFEQESIELGIIFATHTALAWSMFRRNAQFRSALASRDLIGQAKGILMNQFNVDAVRAFELLTRLSQDSNTKLVDIAKQIVDNIN</sequence>
<dbReference type="Gene3D" id="3.30.450.40">
    <property type="match status" value="1"/>
</dbReference>
<evidence type="ECO:0000256" key="3">
    <source>
        <dbReference type="ARBA" id="ARBA00023015"/>
    </source>
</evidence>
<dbReference type="Proteomes" id="UP000465304">
    <property type="component" value="Unassembled WGS sequence"/>
</dbReference>
<keyword evidence="4" id="KW-0804">Transcription</keyword>
<dbReference type="Gene3D" id="1.10.10.10">
    <property type="entry name" value="Winged helix-like DNA-binding domain superfamily/Winged helix DNA-binding domain"/>
    <property type="match status" value="1"/>
</dbReference>
<proteinExistence type="predicted"/>
<dbReference type="PIRSF" id="PIRSF036625">
    <property type="entry name" value="GAF_ANTAR"/>
    <property type="match status" value="1"/>
</dbReference>
<dbReference type="EMBL" id="BLLB01000002">
    <property type="protein sequence ID" value="GFH02860.1"/>
    <property type="molecule type" value="Genomic_DNA"/>
</dbReference>
<keyword evidence="1" id="KW-0808">Transferase</keyword>
<protein>
    <submittedName>
        <fullName evidence="6">Transcriptional regulator</fullName>
    </submittedName>
</protein>
<gene>
    <name evidence="6" type="ORF">MHIP_33430</name>
</gene>
<name>A0A7I9ZP75_9MYCO</name>
<keyword evidence="3" id="KW-0805">Transcription regulation</keyword>
<evidence type="ECO:0000313" key="7">
    <source>
        <dbReference type="Proteomes" id="UP000465304"/>
    </source>
</evidence>
<dbReference type="InterPro" id="IPR012074">
    <property type="entry name" value="GAF_ANTAR"/>
</dbReference>
<evidence type="ECO:0000256" key="4">
    <source>
        <dbReference type="ARBA" id="ARBA00023163"/>
    </source>
</evidence>
<evidence type="ECO:0000256" key="2">
    <source>
        <dbReference type="ARBA" id="ARBA00022777"/>
    </source>
</evidence>
<dbReference type="InterPro" id="IPR003018">
    <property type="entry name" value="GAF"/>
</dbReference>
<dbReference type="SUPFAM" id="SSF55781">
    <property type="entry name" value="GAF domain-like"/>
    <property type="match status" value="1"/>
</dbReference>
<evidence type="ECO:0000256" key="1">
    <source>
        <dbReference type="ARBA" id="ARBA00022679"/>
    </source>
</evidence>
<keyword evidence="2" id="KW-0418">Kinase</keyword>
<dbReference type="SMART" id="SM01012">
    <property type="entry name" value="ANTAR"/>
    <property type="match status" value="1"/>
</dbReference>
<dbReference type="RefSeq" id="WP_237166540.1">
    <property type="nucleotide sequence ID" value="NZ_BLLB01000002.1"/>
</dbReference>
<dbReference type="PROSITE" id="PS50921">
    <property type="entry name" value="ANTAR"/>
    <property type="match status" value="1"/>
</dbReference>
<reference evidence="6 7" key="1">
    <citation type="journal article" date="2019" name="Emerg. Microbes Infect.">
        <title>Comprehensive subspecies identification of 175 nontuberculous mycobacteria species based on 7547 genomic profiles.</title>
        <authorList>
            <person name="Matsumoto Y."/>
            <person name="Kinjo T."/>
            <person name="Motooka D."/>
            <person name="Nabeya D."/>
            <person name="Jung N."/>
            <person name="Uechi K."/>
            <person name="Horii T."/>
            <person name="Iida T."/>
            <person name="Fujita J."/>
            <person name="Nakamura S."/>
        </authorList>
    </citation>
    <scope>NUCLEOTIDE SEQUENCE [LARGE SCALE GENOMIC DNA]</scope>
    <source>
        <strain evidence="6 7">JCM 30996</strain>
    </source>
</reference>
<dbReference type="SUPFAM" id="SSF52172">
    <property type="entry name" value="CheY-like"/>
    <property type="match status" value="1"/>
</dbReference>
<dbReference type="AlphaFoldDB" id="A0A7I9ZP75"/>
<dbReference type="GO" id="GO:0003723">
    <property type="term" value="F:RNA binding"/>
    <property type="evidence" value="ECO:0007669"/>
    <property type="project" value="InterPro"/>
</dbReference>